<evidence type="ECO:0000259" key="1">
    <source>
        <dbReference type="Pfam" id="PF01872"/>
    </source>
</evidence>
<evidence type="ECO:0000313" key="3">
    <source>
        <dbReference type="Proteomes" id="UP001367030"/>
    </source>
</evidence>
<comment type="caution">
    <text evidence="2">The sequence shown here is derived from an EMBL/GenBank/DDBJ whole genome shotgun (WGS) entry which is preliminary data.</text>
</comment>
<name>A0ABU8XFC6_9BURK</name>
<dbReference type="EMBL" id="JBBKZS010000012">
    <property type="protein sequence ID" value="MEJ8857719.1"/>
    <property type="molecule type" value="Genomic_DNA"/>
</dbReference>
<dbReference type="PANTHER" id="PTHR38011:SF12">
    <property type="entry name" value="BIFUNCTIONAL DEAMINASE-REDUCTASE DOMAIN PROTEIN"/>
    <property type="match status" value="1"/>
</dbReference>
<dbReference type="InterPro" id="IPR002734">
    <property type="entry name" value="RibDG_C"/>
</dbReference>
<dbReference type="RefSeq" id="WP_340337790.1">
    <property type="nucleotide sequence ID" value="NZ_JBBKZS010000012.1"/>
</dbReference>
<evidence type="ECO:0000313" key="2">
    <source>
        <dbReference type="EMBL" id="MEJ8857719.1"/>
    </source>
</evidence>
<dbReference type="InterPro" id="IPR050765">
    <property type="entry name" value="Riboflavin_Biosynth_HTPR"/>
</dbReference>
<sequence length="219" mass="23680">MSKLRVASFSVSLDGYGAGPEQSLEHPLGRNGGELHGWVFPTRTFQRMLFGRDDGSTGVDDDFAARGFANLGAWILGRNMFGPVRGPWPDLEWKGWWGANPPYHVPVFVLTHHARPSLEMEGGTTFHFVTGGIHEALARAREAAGSKDVRVGGGVSVIRAYLQAGLIDEMHLAVAPVLLGQGEHLFHGLDLRALGYTCTERAASEKATHLVLTRNANGA</sequence>
<dbReference type="Pfam" id="PF01872">
    <property type="entry name" value="RibD_C"/>
    <property type="match status" value="1"/>
</dbReference>
<dbReference type="PANTHER" id="PTHR38011">
    <property type="entry name" value="DIHYDROFOLATE REDUCTASE FAMILY PROTEIN (AFU_ORTHOLOGUE AFUA_8G06820)"/>
    <property type="match status" value="1"/>
</dbReference>
<dbReference type="Proteomes" id="UP001367030">
    <property type="component" value="Unassembled WGS sequence"/>
</dbReference>
<keyword evidence="3" id="KW-1185">Reference proteome</keyword>
<feature type="domain" description="Bacterial bifunctional deaminase-reductase C-terminal" evidence="1">
    <location>
        <begin position="7"/>
        <end position="199"/>
    </location>
</feature>
<proteinExistence type="predicted"/>
<accession>A0ABU8XFC6</accession>
<reference evidence="2 3" key="1">
    <citation type="submission" date="2024-03" db="EMBL/GenBank/DDBJ databases">
        <title>Novel species of the genus Variovorax.</title>
        <authorList>
            <person name="Liu Q."/>
            <person name="Xin Y.-H."/>
        </authorList>
    </citation>
    <scope>NUCLEOTIDE SEQUENCE [LARGE SCALE GENOMIC DNA]</scope>
    <source>
        <strain evidence="2 3">KACC 18901</strain>
    </source>
</reference>
<dbReference type="InterPro" id="IPR024072">
    <property type="entry name" value="DHFR-like_dom_sf"/>
</dbReference>
<dbReference type="Gene3D" id="3.40.430.10">
    <property type="entry name" value="Dihydrofolate Reductase, subunit A"/>
    <property type="match status" value="1"/>
</dbReference>
<dbReference type="SUPFAM" id="SSF53597">
    <property type="entry name" value="Dihydrofolate reductase-like"/>
    <property type="match status" value="1"/>
</dbReference>
<organism evidence="2 3">
    <name type="scientific">Variovorax robiniae</name>
    <dbReference type="NCBI Taxonomy" id="1836199"/>
    <lineage>
        <taxon>Bacteria</taxon>
        <taxon>Pseudomonadati</taxon>
        <taxon>Pseudomonadota</taxon>
        <taxon>Betaproteobacteria</taxon>
        <taxon>Burkholderiales</taxon>
        <taxon>Comamonadaceae</taxon>
        <taxon>Variovorax</taxon>
    </lineage>
</organism>
<protein>
    <submittedName>
        <fullName evidence="2">Dihydrofolate reductase family protein</fullName>
    </submittedName>
</protein>
<gene>
    <name evidence="2" type="ORF">WKW79_24320</name>
</gene>